<feature type="domain" description="ARID" evidence="2">
    <location>
        <begin position="16"/>
        <end position="119"/>
    </location>
</feature>
<dbReference type="InParanoid" id="A0A3N4KHG6"/>
<evidence type="ECO:0000313" key="3">
    <source>
        <dbReference type="EMBL" id="RPB09996.1"/>
    </source>
</evidence>
<dbReference type="AlphaFoldDB" id="A0A3N4KHG6"/>
<name>A0A3N4KHG6_9PEZI</name>
<dbReference type="Pfam" id="PF01388">
    <property type="entry name" value="ARID"/>
    <property type="match status" value="1"/>
</dbReference>
<feature type="region of interest" description="Disordered" evidence="1">
    <location>
        <begin position="718"/>
        <end position="748"/>
    </location>
</feature>
<dbReference type="CDD" id="cd16100">
    <property type="entry name" value="ARID"/>
    <property type="match status" value="1"/>
</dbReference>
<protein>
    <recommendedName>
        <fullName evidence="2">ARID domain-containing protein</fullName>
    </recommendedName>
</protein>
<feature type="region of interest" description="Disordered" evidence="1">
    <location>
        <begin position="455"/>
        <end position="504"/>
    </location>
</feature>
<feature type="region of interest" description="Disordered" evidence="1">
    <location>
        <begin position="334"/>
        <end position="356"/>
    </location>
</feature>
<reference evidence="3 4" key="1">
    <citation type="journal article" date="2018" name="Nat. Ecol. Evol.">
        <title>Pezizomycetes genomes reveal the molecular basis of ectomycorrhizal truffle lifestyle.</title>
        <authorList>
            <person name="Murat C."/>
            <person name="Payen T."/>
            <person name="Noel B."/>
            <person name="Kuo A."/>
            <person name="Morin E."/>
            <person name="Chen J."/>
            <person name="Kohler A."/>
            <person name="Krizsan K."/>
            <person name="Balestrini R."/>
            <person name="Da Silva C."/>
            <person name="Montanini B."/>
            <person name="Hainaut M."/>
            <person name="Levati E."/>
            <person name="Barry K.W."/>
            <person name="Belfiori B."/>
            <person name="Cichocki N."/>
            <person name="Clum A."/>
            <person name="Dockter R.B."/>
            <person name="Fauchery L."/>
            <person name="Guy J."/>
            <person name="Iotti M."/>
            <person name="Le Tacon F."/>
            <person name="Lindquist E.A."/>
            <person name="Lipzen A."/>
            <person name="Malagnac F."/>
            <person name="Mello A."/>
            <person name="Molinier V."/>
            <person name="Miyauchi S."/>
            <person name="Poulain J."/>
            <person name="Riccioni C."/>
            <person name="Rubini A."/>
            <person name="Sitrit Y."/>
            <person name="Splivallo R."/>
            <person name="Traeger S."/>
            <person name="Wang M."/>
            <person name="Zifcakova L."/>
            <person name="Wipf D."/>
            <person name="Zambonelli A."/>
            <person name="Paolocci F."/>
            <person name="Nowrousian M."/>
            <person name="Ottonello S."/>
            <person name="Baldrian P."/>
            <person name="Spatafora J.W."/>
            <person name="Henrissat B."/>
            <person name="Nagy L.G."/>
            <person name="Aury J.M."/>
            <person name="Wincker P."/>
            <person name="Grigoriev I.V."/>
            <person name="Bonfante P."/>
            <person name="Martin F.M."/>
        </authorList>
    </citation>
    <scope>NUCLEOTIDE SEQUENCE [LARGE SCALE GENOMIC DNA]</scope>
    <source>
        <strain evidence="3 4">CCBAS932</strain>
    </source>
</reference>
<gene>
    <name evidence="3" type="ORF">P167DRAFT_576644</name>
</gene>
<proteinExistence type="predicted"/>
<dbReference type="InterPro" id="IPR036431">
    <property type="entry name" value="ARID_dom_sf"/>
</dbReference>
<feature type="region of interest" description="Disordered" evidence="1">
    <location>
        <begin position="608"/>
        <end position="639"/>
    </location>
</feature>
<feature type="compositionally biased region" description="Basic residues" evidence="1">
    <location>
        <begin position="336"/>
        <end position="352"/>
    </location>
</feature>
<evidence type="ECO:0000259" key="2">
    <source>
        <dbReference type="PROSITE" id="PS51011"/>
    </source>
</evidence>
<dbReference type="OrthoDB" id="1938591at2759"/>
<feature type="region of interest" description="Disordered" evidence="1">
    <location>
        <begin position="228"/>
        <end position="250"/>
    </location>
</feature>
<evidence type="ECO:0000313" key="4">
    <source>
        <dbReference type="Proteomes" id="UP000277580"/>
    </source>
</evidence>
<feature type="compositionally biased region" description="Basic and acidic residues" evidence="1">
    <location>
        <begin position="233"/>
        <end position="250"/>
    </location>
</feature>
<evidence type="ECO:0000256" key="1">
    <source>
        <dbReference type="SAM" id="MobiDB-lite"/>
    </source>
</evidence>
<dbReference type="Gene3D" id="1.10.150.60">
    <property type="entry name" value="ARID DNA-binding domain"/>
    <property type="match status" value="1"/>
</dbReference>
<accession>A0A3N4KHG6</accession>
<dbReference type="SUPFAM" id="SSF46774">
    <property type="entry name" value="ARID-like"/>
    <property type="match status" value="1"/>
</dbReference>
<organism evidence="3 4">
    <name type="scientific">Morchella conica CCBAS932</name>
    <dbReference type="NCBI Taxonomy" id="1392247"/>
    <lineage>
        <taxon>Eukaryota</taxon>
        <taxon>Fungi</taxon>
        <taxon>Dikarya</taxon>
        <taxon>Ascomycota</taxon>
        <taxon>Pezizomycotina</taxon>
        <taxon>Pezizomycetes</taxon>
        <taxon>Pezizales</taxon>
        <taxon>Morchellaceae</taxon>
        <taxon>Morchella</taxon>
    </lineage>
</organism>
<dbReference type="PROSITE" id="PS51011">
    <property type="entry name" value="ARID"/>
    <property type="match status" value="1"/>
</dbReference>
<feature type="compositionally biased region" description="Polar residues" evidence="1">
    <location>
        <begin position="467"/>
        <end position="485"/>
    </location>
</feature>
<dbReference type="GO" id="GO:0003677">
    <property type="term" value="F:DNA binding"/>
    <property type="evidence" value="ECO:0007669"/>
    <property type="project" value="InterPro"/>
</dbReference>
<keyword evidence="4" id="KW-1185">Reference proteome</keyword>
<dbReference type="EMBL" id="ML119146">
    <property type="protein sequence ID" value="RPB09996.1"/>
    <property type="molecule type" value="Genomic_DNA"/>
</dbReference>
<dbReference type="Proteomes" id="UP000277580">
    <property type="component" value="Unassembled WGS sequence"/>
</dbReference>
<dbReference type="InterPro" id="IPR001606">
    <property type="entry name" value="ARID_dom"/>
</dbReference>
<feature type="compositionally biased region" description="Polar residues" evidence="1">
    <location>
        <begin position="721"/>
        <end position="748"/>
    </location>
</feature>
<sequence length="863" mass="98966">MAADLNTITLFLLPERITQAQFFASLTAFTLGNWYPNPAIKSPWVPSAIHPAFDPMDAGLGFDLQSLYIAVLSMGGFESVDQSQRWVLVAINMGLWPEQFHQPRHFYVRYLYQYEMYARRVRRLFTARKRRGREPREYSQQKYILGLEDNDREDYHVACRPWSSVDIRLEIKRQGVLDGKLVLTDYYTISPAIQLYVTQKTYLEATEIFENYAHVGLVHFPRPESIGPLSSISKDEEQHAPNPRSDSHLSSECKKIKFDIISRNRTHIFETHVKNAQEPLPIVTSEELAPFMCDDVDSDASDNDEDSDCGEEALFMNGMDCDQVQLVEKFGFGSRPQRRRRRKTKAKKQRKPTKIETEVTDGLTLAECLDRNPLATPVESPAWKTELVVKFGFKQHAQDSKSPNAVVTKGKNYEEYMHKNDHNSPEIKRFFDERLKLEGGFWQMELDRLEALESRVRGDEERKRQRYSNTPSQPWDQVSTGSRVTPENCHSGETYNSSDSEPELFRVIAPPPGFGDMPMSMHAYAQRVAKHEQMTMVKKSNHFLPQNKPCEETSIYRELEEKDEIKLSMLPPSHQEQRQQLESYSSGEFARLREEYVQHEKAVSDLLGSDTYDEPYPSADNRSYRRSGPGLRKKASDSRKILSLPNGQRLDITKVNPQNPPSYNYAQQWLQERATPEDDSYIGIPRMNQMNLQHHENTAINHGAQQIVGKYHSGEALGTPKRSNVYPTRSPGTPVSYTAQGQRSGYSSPAVNQQYTGVGARDNSPTAVNQQYIGTRNMNSNPTVNQQYGIRSRNTSPPEFNQQYTRSMNMNTNPTVVIQQFTGIGNMNTKDTKLKLTPSEDLLLSNAFYKYQVEVDDDGLRDY</sequence>